<evidence type="ECO:0000313" key="3">
    <source>
        <dbReference type="Proteomes" id="UP001428341"/>
    </source>
</evidence>
<evidence type="ECO:0000256" key="1">
    <source>
        <dbReference type="SAM" id="MobiDB-lite"/>
    </source>
</evidence>
<proteinExistence type="predicted"/>
<name>A0AAP0LJ11_9ROSI</name>
<dbReference type="EMBL" id="JBCGBO010000025">
    <property type="protein sequence ID" value="KAK9175648.1"/>
    <property type="molecule type" value="Genomic_DNA"/>
</dbReference>
<dbReference type="AlphaFoldDB" id="A0AAP0LJ11"/>
<reference evidence="2 3" key="1">
    <citation type="submission" date="2024-05" db="EMBL/GenBank/DDBJ databases">
        <title>Haplotype-resolved chromosome-level genome assembly of Huyou (Citrus changshanensis).</title>
        <authorList>
            <person name="Miao C."/>
            <person name="Chen W."/>
            <person name="Wu Y."/>
            <person name="Wang L."/>
            <person name="Zhao S."/>
            <person name="Grierson D."/>
            <person name="Xu C."/>
            <person name="Chen K."/>
        </authorList>
    </citation>
    <scope>NUCLEOTIDE SEQUENCE [LARGE SCALE GENOMIC DNA]</scope>
    <source>
        <strain evidence="2">01-14</strain>
        <tissue evidence="2">Leaf</tissue>
    </source>
</reference>
<organism evidence="2 3">
    <name type="scientific">Citrus x changshan-huyou</name>
    <dbReference type="NCBI Taxonomy" id="2935761"/>
    <lineage>
        <taxon>Eukaryota</taxon>
        <taxon>Viridiplantae</taxon>
        <taxon>Streptophyta</taxon>
        <taxon>Embryophyta</taxon>
        <taxon>Tracheophyta</taxon>
        <taxon>Spermatophyta</taxon>
        <taxon>Magnoliopsida</taxon>
        <taxon>eudicotyledons</taxon>
        <taxon>Gunneridae</taxon>
        <taxon>Pentapetalae</taxon>
        <taxon>rosids</taxon>
        <taxon>malvids</taxon>
        <taxon>Sapindales</taxon>
        <taxon>Rutaceae</taxon>
        <taxon>Aurantioideae</taxon>
        <taxon>Citrus</taxon>
    </lineage>
</organism>
<evidence type="ECO:0000313" key="2">
    <source>
        <dbReference type="EMBL" id="KAK9175648.1"/>
    </source>
</evidence>
<dbReference type="Proteomes" id="UP001428341">
    <property type="component" value="Unassembled WGS sequence"/>
</dbReference>
<protein>
    <submittedName>
        <fullName evidence="2">Uncharacterized protein</fullName>
    </submittedName>
</protein>
<keyword evidence="3" id="KW-1185">Reference proteome</keyword>
<accession>A0AAP0LJ11</accession>
<gene>
    <name evidence="2" type="ORF">WN944_027655</name>
</gene>
<feature type="region of interest" description="Disordered" evidence="1">
    <location>
        <begin position="86"/>
        <end position="106"/>
    </location>
</feature>
<comment type="caution">
    <text evidence="2">The sequence shown here is derived from an EMBL/GenBank/DDBJ whole genome shotgun (WGS) entry which is preliminary data.</text>
</comment>
<sequence length="150" mass="17174">MRPAQFLLHFIEYQCLGARVCKCLFIMKFSMEVFLIGNYALFDVDTTLMKTLGPSMIIVGSWFQYKEDMISDALRQTSVLAKEAGGITQHPLGGPDKGLKQKKSQKQKDESTFVSFVLDLPNYSSPHCWYQQCFVTHDIDKEMALMMVRT</sequence>